<dbReference type="Pfam" id="PF00581">
    <property type="entry name" value="Rhodanese"/>
    <property type="match status" value="1"/>
</dbReference>
<dbReference type="EMBL" id="CP072110">
    <property type="protein sequence ID" value="QTH62994.1"/>
    <property type="molecule type" value="Genomic_DNA"/>
</dbReference>
<dbReference type="GO" id="GO:0005737">
    <property type="term" value="C:cytoplasm"/>
    <property type="evidence" value="ECO:0007669"/>
    <property type="project" value="UniProtKB-SubCell"/>
</dbReference>
<dbReference type="RefSeq" id="WP_208830757.1">
    <property type="nucleotide sequence ID" value="NZ_CP072110.1"/>
</dbReference>
<dbReference type="InterPro" id="IPR050229">
    <property type="entry name" value="GlpE_sulfurtransferase"/>
</dbReference>
<dbReference type="SMART" id="SM00450">
    <property type="entry name" value="RHOD"/>
    <property type="match status" value="1"/>
</dbReference>
<comment type="catalytic activity">
    <reaction evidence="3">
        <text>thiosulfate + [thioredoxin]-dithiol = [thioredoxin]-disulfide + hydrogen sulfide + sulfite + 2 H(+)</text>
        <dbReference type="Rhea" id="RHEA:83859"/>
        <dbReference type="Rhea" id="RHEA-COMP:10698"/>
        <dbReference type="Rhea" id="RHEA-COMP:10700"/>
        <dbReference type="ChEBI" id="CHEBI:15378"/>
        <dbReference type="ChEBI" id="CHEBI:17359"/>
        <dbReference type="ChEBI" id="CHEBI:29919"/>
        <dbReference type="ChEBI" id="CHEBI:29950"/>
        <dbReference type="ChEBI" id="CHEBI:33542"/>
        <dbReference type="ChEBI" id="CHEBI:50058"/>
    </reaction>
</comment>
<gene>
    <name evidence="3 5" type="primary">glpE</name>
    <name evidence="5" type="ORF">J1N51_09525</name>
</gene>
<keyword evidence="1 3" id="KW-0963">Cytoplasm</keyword>
<evidence type="ECO:0000313" key="5">
    <source>
        <dbReference type="EMBL" id="QTH62994.1"/>
    </source>
</evidence>
<comment type="function">
    <text evidence="3">Transferase that catalyzes the transfer of sulfur from thiosulfate to thiophilic acceptors such as cyanide or dithiols. May function in a CysM-independent thiosulfate assimilation pathway by catalyzing the conversion of thiosulfate to sulfite, which can then be used for L-cysteine biosynthesis.</text>
</comment>
<comment type="similarity">
    <text evidence="3">Belongs to the GlpE family.</text>
</comment>
<dbReference type="EC" id="2.8.1.1" evidence="3"/>
<evidence type="ECO:0000259" key="4">
    <source>
        <dbReference type="PROSITE" id="PS50206"/>
    </source>
</evidence>
<dbReference type="InterPro" id="IPR036873">
    <property type="entry name" value="Rhodanese-like_dom_sf"/>
</dbReference>
<protein>
    <recommendedName>
        <fullName evidence="3">Thiosulfate sulfurtransferase GlpE</fullName>
        <ecNumber evidence="3">2.8.1.1</ecNumber>
    </recommendedName>
</protein>
<keyword evidence="2 3" id="KW-0808">Transferase</keyword>
<evidence type="ECO:0000256" key="2">
    <source>
        <dbReference type="ARBA" id="ARBA00022679"/>
    </source>
</evidence>
<reference evidence="5" key="1">
    <citation type="submission" date="2021-03" db="EMBL/GenBank/DDBJ databases">
        <title>Description of Psychrosphaera ytuae sp. nov. isolated from deep sea sediment of South China Sea.</title>
        <authorList>
            <person name="Zhang J."/>
            <person name="Xu X.-D."/>
        </authorList>
    </citation>
    <scope>NUCLEOTIDE SEQUENCE</scope>
    <source>
        <strain evidence="5">MTZ26</strain>
    </source>
</reference>
<proteinExistence type="inferred from homology"/>
<sequence>MSTFKRISIVDAKQLIDEGNAAVADIRDEQSFAGGHVEGAFHLTNGTLNQFCQQVDYEQTVLVFCYHGHSSQGAAQYLVEQGFDDVYSVDGGFEMWRQNFPFVQSAE</sequence>
<dbReference type="PANTHER" id="PTHR43031">
    <property type="entry name" value="FAD-DEPENDENT OXIDOREDUCTASE"/>
    <property type="match status" value="1"/>
</dbReference>
<evidence type="ECO:0000313" key="6">
    <source>
        <dbReference type="Proteomes" id="UP000682739"/>
    </source>
</evidence>
<dbReference type="NCBIfam" id="NF001195">
    <property type="entry name" value="PRK00162.1"/>
    <property type="match status" value="1"/>
</dbReference>
<comment type="catalytic activity">
    <reaction evidence="3">
        <text>thiosulfate + hydrogen cyanide = thiocyanate + sulfite + 2 H(+)</text>
        <dbReference type="Rhea" id="RHEA:16881"/>
        <dbReference type="ChEBI" id="CHEBI:15378"/>
        <dbReference type="ChEBI" id="CHEBI:17359"/>
        <dbReference type="ChEBI" id="CHEBI:18022"/>
        <dbReference type="ChEBI" id="CHEBI:18407"/>
        <dbReference type="ChEBI" id="CHEBI:33542"/>
        <dbReference type="EC" id="2.8.1.1"/>
    </reaction>
</comment>
<name>A0A975DA40_9GAMM</name>
<dbReference type="InterPro" id="IPR023695">
    <property type="entry name" value="Thiosulf_sulfurTrfase"/>
</dbReference>
<dbReference type="SUPFAM" id="SSF52821">
    <property type="entry name" value="Rhodanese/Cell cycle control phosphatase"/>
    <property type="match status" value="1"/>
</dbReference>
<dbReference type="PROSITE" id="PS50206">
    <property type="entry name" value="RHODANESE_3"/>
    <property type="match status" value="1"/>
</dbReference>
<evidence type="ECO:0000256" key="1">
    <source>
        <dbReference type="ARBA" id="ARBA00022490"/>
    </source>
</evidence>
<dbReference type="Gene3D" id="3.40.250.10">
    <property type="entry name" value="Rhodanese-like domain"/>
    <property type="match status" value="1"/>
</dbReference>
<dbReference type="AlphaFoldDB" id="A0A975DA40"/>
<dbReference type="CDD" id="cd01444">
    <property type="entry name" value="GlpE_ST"/>
    <property type="match status" value="1"/>
</dbReference>
<dbReference type="GO" id="GO:0004792">
    <property type="term" value="F:thiosulfate-cyanide sulfurtransferase activity"/>
    <property type="evidence" value="ECO:0007669"/>
    <property type="project" value="UniProtKB-UniRule"/>
</dbReference>
<dbReference type="InterPro" id="IPR001763">
    <property type="entry name" value="Rhodanese-like_dom"/>
</dbReference>
<organism evidence="5 6">
    <name type="scientific">Psychrosphaera ytuae</name>
    <dbReference type="NCBI Taxonomy" id="2820710"/>
    <lineage>
        <taxon>Bacteria</taxon>
        <taxon>Pseudomonadati</taxon>
        <taxon>Pseudomonadota</taxon>
        <taxon>Gammaproteobacteria</taxon>
        <taxon>Alteromonadales</taxon>
        <taxon>Pseudoalteromonadaceae</taxon>
        <taxon>Psychrosphaera</taxon>
    </lineage>
</organism>
<accession>A0A975DA40</accession>
<feature type="active site" description="Cysteine persulfide intermediate" evidence="3">
    <location>
        <position position="65"/>
    </location>
</feature>
<dbReference type="PANTHER" id="PTHR43031:SF6">
    <property type="entry name" value="THIOSULFATE SULFURTRANSFERASE GLPE"/>
    <property type="match status" value="1"/>
</dbReference>
<keyword evidence="6" id="KW-1185">Reference proteome</keyword>
<dbReference type="Proteomes" id="UP000682739">
    <property type="component" value="Chromosome"/>
</dbReference>
<dbReference type="KEGG" id="psym:J1N51_09525"/>
<dbReference type="HAMAP" id="MF_01009">
    <property type="entry name" value="Thiosulf_sulfurtr"/>
    <property type="match status" value="1"/>
</dbReference>
<evidence type="ECO:0000256" key="3">
    <source>
        <dbReference type="HAMAP-Rule" id="MF_01009"/>
    </source>
</evidence>
<comment type="subcellular location">
    <subcellularLocation>
        <location evidence="3">Cytoplasm</location>
    </subcellularLocation>
</comment>
<feature type="domain" description="Rhodanese" evidence="4">
    <location>
        <begin position="17"/>
        <end position="104"/>
    </location>
</feature>